<dbReference type="InterPro" id="IPR004942">
    <property type="entry name" value="Roadblock/LAMTOR2_dom"/>
</dbReference>
<dbReference type="SMART" id="SM00960">
    <property type="entry name" value="Robl_LC7"/>
    <property type="match status" value="1"/>
</dbReference>
<gene>
    <name evidence="2" type="ORF">GCM10018793_23930</name>
</gene>
<proteinExistence type="predicted"/>
<dbReference type="SUPFAM" id="SSF103196">
    <property type="entry name" value="Roadblock/LC7 domain"/>
    <property type="match status" value="1"/>
</dbReference>
<dbReference type="Proteomes" id="UP000603708">
    <property type="component" value="Unassembled WGS sequence"/>
</dbReference>
<dbReference type="RefSeq" id="WP_229924539.1">
    <property type="nucleotide sequence ID" value="NZ_BNCD01000005.1"/>
</dbReference>
<keyword evidence="3" id="KW-1185">Reference proteome</keyword>
<feature type="domain" description="Roadblock/LAMTOR2" evidence="1">
    <location>
        <begin position="8"/>
        <end position="99"/>
    </location>
</feature>
<accession>A0A919G3D7</accession>
<comment type="caution">
    <text evidence="2">The sequence shown here is derived from an EMBL/GenBank/DDBJ whole genome shotgun (WGS) entry which is preliminary data.</text>
</comment>
<dbReference type="EMBL" id="BNCD01000005">
    <property type="protein sequence ID" value="GHH76924.1"/>
    <property type="molecule type" value="Genomic_DNA"/>
</dbReference>
<dbReference type="Gene3D" id="3.30.450.30">
    <property type="entry name" value="Dynein light chain 2a, cytoplasmic"/>
    <property type="match status" value="1"/>
</dbReference>
<dbReference type="InterPro" id="IPR053141">
    <property type="entry name" value="Mycobact_SerProt_Inhib_Rv3364c"/>
</dbReference>
<evidence type="ECO:0000313" key="3">
    <source>
        <dbReference type="Proteomes" id="UP000603708"/>
    </source>
</evidence>
<reference evidence="2" key="2">
    <citation type="submission" date="2020-09" db="EMBL/GenBank/DDBJ databases">
        <authorList>
            <person name="Sun Q."/>
            <person name="Ohkuma M."/>
        </authorList>
    </citation>
    <scope>NUCLEOTIDE SEQUENCE</scope>
    <source>
        <strain evidence="2">JCM 5069</strain>
    </source>
</reference>
<dbReference type="PANTHER" id="PTHR36222">
    <property type="entry name" value="SERINE PROTEASE INHIBITOR RV3364C"/>
    <property type="match status" value="1"/>
</dbReference>
<reference evidence="2" key="1">
    <citation type="journal article" date="2014" name="Int. J. Syst. Evol. Microbiol.">
        <title>Complete genome sequence of Corynebacterium casei LMG S-19264T (=DSM 44701T), isolated from a smear-ripened cheese.</title>
        <authorList>
            <consortium name="US DOE Joint Genome Institute (JGI-PGF)"/>
            <person name="Walter F."/>
            <person name="Albersmeier A."/>
            <person name="Kalinowski J."/>
            <person name="Ruckert C."/>
        </authorList>
    </citation>
    <scope>NUCLEOTIDE SEQUENCE</scope>
    <source>
        <strain evidence="2">JCM 5069</strain>
    </source>
</reference>
<dbReference type="AlphaFoldDB" id="A0A919G3D7"/>
<sequence length="135" mass="14293">MTKNPDVSWILDELVKAPHARHAVLLSADGLQRAASAGVHQDMADRVSAIASGMQSLSRNGSDFVSEGNTAWQQTMVQFEDGFLFVIAAADGAYLVASAGPEVDVSAFSYDMAKMVERLGAELAVAPRRPQAEGA</sequence>
<evidence type="ECO:0000259" key="1">
    <source>
        <dbReference type="SMART" id="SM00960"/>
    </source>
</evidence>
<dbReference type="Pfam" id="PF03259">
    <property type="entry name" value="Robl_LC7"/>
    <property type="match status" value="1"/>
</dbReference>
<protein>
    <recommendedName>
        <fullName evidence="1">Roadblock/LAMTOR2 domain-containing protein</fullName>
    </recommendedName>
</protein>
<organism evidence="2 3">
    <name type="scientific">Streptomyces sulfonofaciens</name>
    <dbReference type="NCBI Taxonomy" id="68272"/>
    <lineage>
        <taxon>Bacteria</taxon>
        <taxon>Bacillati</taxon>
        <taxon>Actinomycetota</taxon>
        <taxon>Actinomycetes</taxon>
        <taxon>Kitasatosporales</taxon>
        <taxon>Streptomycetaceae</taxon>
        <taxon>Streptomyces</taxon>
    </lineage>
</organism>
<evidence type="ECO:0000313" key="2">
    <source>
        <dbReference type="EMBL" id="GHH76924.1"/>
    </source>
</evidence>
<dbReference type="PANTHER" id="PTHR36222:SF1">
    <property type="entry name" value="SERINE PROTEASE INHIBITOR RV3364C"/>
    <property type="match status" value="1"/>
</dbReference>
<name>A0A919G3D7_9ACTN</name>